<comment type="caution">
    <text evidence="2">The sequence shown here is derived from an EMBL/GenBank/DDBJ whole genome shotgun (WGS) entry which is preliminary data.</text>
</comment>
<keyword evidence="1" id="KW-0175">Coiled coil</keyword>
<dbReference type="AlphaFoldDB" id="A0A814CRJ2"/>
<gene>
    <name evidence="2" type="ORF">OXX778_LOCUS13566</name>
</gene>
<keyword evidence="3" id="KW-1185">Reference proteome</keyword>
<reference evidence="2" key="1">
    <citation type="submission" date="2021-02" db="EMBL/GenBank/DDBJ databases">
        <authorList>
            <person name="Nowell W R."/>
        </authorList>
    </citation>
    <scope>NUCLEOTIDE SEQUENCE</scope>
    <source>
        <strain evidence="2">Ploen Becks lab</strain>
    </source>
</reference>
<organism evidence="2 3">
    <name type="scientific">Brachionus calyciflorus</name>
    <dbReference type="NCBI Taxonomy" id="104777"/>
    <lineage>
        <taxon>Eukaryota</taxon>
        <taxon>Metazoa</taxon>
        <taxon>Spiralia</taxon>
        <taxon>Gnathifera</taxon>
        <taxon>Rotifera</taxon>
        <taxon>Eurotatoria</taxon>
        <taxon>Monogononta</taxon>
        <taxon>Pseudotrocha</taxon>
        <taxon>Ploima</taxon>
        <taxon>Brachionidae</taxon>
        <taxon>Brachionus</taxon>
    </lineage>
</organism>
<dbReference type="EMBL" id="CAJNOC010002628">
    <property type="protein sequence ID" value="CAF0943752.1"/>
    <property type="molecule type" value="Genomic_DNA"/>
</dbReference>
<evidence type="ECO:0000313" key="3">
    <source>
        <dbReference type="Proteomes" id="UP000663879"/>
    </source>
</evidence>
<accession>A0A814CRJ2</accession>
<protein>
    <submittedName>
        <fullName evidence="2">Uncharacterized protein</fullName>
    </submittedName>
</protein>
<feature type="coiled-coil region" evidence="1">
    <location>
        <begin position="72"/>
        <end position="99"/>
    </location>
</feature>
<name>A0A814CRJ2_9BILA</name>
<dbReference type="Proteomes" id="UP000663879">
    <property type="component" value="Unassembled WGS sequence"/>
</dbReference>
<evidence type="ECO:0000256" key="1">
    <source>
        <dbReference type="SAM" id="Coils"/>
    </source>
</evidence>
<sequence>MKRVIKTEARGLAEAIKFDFIKTDSSKVQTSFVLQGNQNIISDYKNQFFPNVSFDVNREYTNTNDESTYITVDVFKKTIKQTENKKKQTDKQIGKLQLRLKPFEKEKSSFSCDDKSSLIVLNAIRKRI</sequence>
<proteinExistence type="predicted"/>
<evidence type="ECO:0000313" key="2">
    <source>
        <dbReference type="EMBL" id="CAF0943752.1"/>
    </source>
</evidence>